<protein>
    <submittedName>
        <fullName evidence="2">Uncharacterized protein</fullName>
    </submittedName>
</protein>
<dbReference type="InterPro" id="IPR036514">
    <property type="entry name" value="SGNH_hydro_sf"/>
</dbReference>
<reference evidence="2" key="1">
    <citation type="journal article" date="2014" name="Int. J. Syst. Evol. Microbiol.">
        <title>Complete genome sequence of Corynebacterium casei LMG S-19264T (=DSM 44701T), isolated from a smear-ripened cheese.</title>
        <authorList>
            <consortium name="US DOE Joint Genome Institute (JGI-PGF)"/>
            <person name="Walter F."/>
            <person name="Albersmeier A."/>
            <person name="Kalinowski J."/>
            <person name="Ruckert C."/>
        </authorList>
    </citation>
    <scope>NUCLEOTIDE SEQUENCE</scope>
    <source>
        <strain evidence="2">KCTC 12719</strain>
    </source>
</reference>
<organism evidence="2 3">
    <name type="scientific">Salinimicrobium marinum</name>
    <dbReference type="NCBI Taxonomy" id="680283"/>
    <lineage>
        <taxon>Bacteria</taxon>
        <taxon>Pseudomonadati</taxon>
        <taxon>Bacteroidota</taxon>
        <taxon>Flavobacteriia</taxon>
        <taxon>Flavobacteriales</taxon>
        <taxon>Flavobacteriaceae</taxon>
        <taxon>Salinimicrobium</taxon>
    </lineage>
</organism>
<feature type="signal peptide" evidence="1">
    <location>
        <begin position="1"/>
        <end position="19"/>
    </location>
</feature>
<name>A0A918S5T5_9FLAO</name>
<dbReference type="RefSeq" id="WP_229793621.1">
    <property type="nucleotide sequence ID" value="NZ_BMXB01000001.1"/>
</dbReference>
<dbReference type="Gene3D" id="3.40.50.1110">
    <property type="entry name" value="SGNH hydrolase"/>
    <property type="match status" value="1"/>
</dbReference>
<keyword evidence="1" id="KW-0732">Signal</keyword>
<dbReference type="GO" id="GO:0016788">
    <property type="term" value="F:hydrolase activity, acting on ester bonds"/>
    <property type="evidence" value="ECO:0007669"/>
    <property type="project" value="UniProtKB-ARBA"/>
</dbReference>
<proteinExistence type="predicted"/>
<sequence length="105" mass="11709">MKAIYFLIALILAGPVSLAQDPNFHVYLSFRQSNMEGHAKFEPQDTVGNERFQVLQSVDCSELGREAGNWYTAVPPLSRCDTGLTPTDYFGRTMVQNLPENVKVG</sequence>
<dbReference type="Proteomes" id="UP000610456">
    <property type="component" value="Unassembled WGS sequence"/>
</dbReference>
<comment type="caution">
    <text evidence="2">The sequence shown here is derived from an EMBL/GenBank/DDBJ whole genome shotgun (WGS) entry which is preliminary data.</text>
</comment>
<reference evidence="2" key="2">
    <citation type="submission" date="2020-09" db="EMBL/GenBank/DDBJ databases">
        <authorList>
            <person name="Sun Q."/>
            <person name="Kim S."/>
        </authorList>
    </citation>
    <scope>NUCLEOTIDE SEQUENCE</scope>
    <source>
        <strain evidence="2">KCTC 12719</strain>
    </source>
</reference>
<keyword evidence="3" id="KW-1185">Reference proteome</keyword>
<evidence type="ECO:0000313" key="3">
    <source>
        <dbReference type="Proteomes" id="UP000610456"/>
    </source>
</evidence>
<evidence type="ECO:0000313" key="2">
    <source>
        <dbReference type="EMBL" id="GHA25637.1"/>
    </source>
</evidence>
<accession>A0A918S5T5</accession>
<evidence type="ECO:0000256" key="1">
    <source>
        <dbReference type="SAM" id="SignalP"/>
    </source>
</evidence>
<dbReference type="EMBL" id="BMXB01000001">
    <property type="protein sequence ID" value="GHA25637.1"/>
    <property type="molecule type" value="Genomic_DNA"/>
</dbReference>
<dbReference type="SUPFAM" id="SSF52266">
    <property type="entry name" value="SGNH hydrolase"/>
    <property type="match status" value="1"/>
</dbReference>
<dbReference type="AlphaFoldDB" id="A0A918S5T5"/>
<feature type="chain" id="PRO_5036966435" evidence="1">
    <location>
        <begin position="20"/>
        <end position="105"/>
    </location>
</feature>
<gene>
    <name evidence="2" type="ORF">GCM10007103_03600</name>
</gene>